<sequence>MDTLPYLSDLVKRANSTAINAAGQAGVLSGSDPTHVNPSNPITLFCIQLFIIICFTQGLSWLFKWIRQPRVIAEVVGGIILGPTVMGRIPHFTEHIFPPASLTYLSLISTIGLVLFLFLVGLEVDLSIIKRDWKSAVSISTAGMILPFGAGAGIAVAIYREFINEEAVDLGIFVLFVGVAAAITAFPVLCRILTETKLLETRVGQIVLSAGVGNDVVGWILLALTIALVNASSGVTAVYILLCAVGWTLLVLIPGKRAYAWLVRRSGSFEHGPTPGVMVVTFLLIFVSAFMTDIIGVHAIFGGFLAGLIIPHEHGFARKVTEKIDDLVGLLFLPIYFVLSGLKTNLGLLNDGKAWGYTFAIIFVAFFGKFIGCAGTAKLNNFDTRESLAVGMLMSCKGLVELIVLNVGLAAGILDTKVFSMFVFMAVVLTVITTPLTLWVYPPRFHQRVRFQSGEDAKRPGDQDGHVETGRNGAVDATGALEPGGVRTHTSRIMVVLQKMEHLAAIMFLTQLFEQPELATGSRSSGPAQAPPFLKLPTLADGRGEKDLDSEASHSDNGHGSNGPSREATEDQIAPASLLSIEALRLVELTGRTSSVMQSIETDTLVNTDDLLQLFKQYGYIRGFNVKPSASVAELDSFPQSVGEHAARSDTQLIVLPWTTPASGASGAVMAEQAAVGLNFGTNASSAGNANQTGVGNNAVPTSPNPFDRIFGPDTNASPFYSVFLRRVLAEVGRDTAVFVDRGFHAGDNAGPRAVANASHHQRLFLPFFGGADDRLALGLVVQMCRQSSVCATVIRFETSAQAVASSSNTPSQPASAALPARTHTRTMSMDSKTGQFEKDVQQHQDAMMSGLQTSATPNFGSLGSQVADNLAWDHFANNASHASSTSDALSRISFATVGTTQPLATAISYATEAVEQSRGASIRPLLVVVGRSRRGPSSQFGKELAKMLTKSHLAPSVGAEIRKTVGDLTTALVTSGTQAAAASFLVVQAAKQDDKL</sequence>
<proteinExistence type="predicted"/>
<name>A0ACC2X0C1_9TREE</name>
<comment type="caution">
    <text evidence="1">The sequence shown here is derived from an EMBL/GenBank/DDBJ whole genome shotgun (WGS) entry which is preliminary data.</text>
</comment>
<keyword evidence="2" id="KW-1185">Reference proteome</keyword>
<gene>
    <name evidence="1" type="ORF">QFC20_000311</name>
</gene>
<dbReference type="EMBL" id="JASBWS010000002">
    <property type="protein sequence ID" value="KAJ9117168.1"/>
    <property type="molecule type" value="Genomic_DNA"/>
</dbReference>
<organism evidence="1 2">
    <name type="scientific">Naganishia adeliensis</name>
    <dbReference type="NCBI Taxonomy" id="92952"/>
    <lineage>
        <taxon>Eukaryota</taxon>
        <taxon>Fungi</taxon>
        <taxon>Dikarya</taxon>
        <taxon>Basidiomycota</taxon>
        <taxon>Agaricomycotina</taxon>
        <taxon>Tremellomycetes</taxon>
        <taxon>Filobasidiales</taxon>
        <taxon>Filobasidiaceae</taxon>
        <taxon>Naganishia</taxon>
    </lineage>
</organism>
<dbReference type="Proteomes" id="UP001230649">
    <property type="component" value="Unassembled WGS sequence"/>
</dbReference>
<evidence type="ECO:0000313" key="1">
    <source>
        <dbReference type="EMBL" id="KAJ9117168.1"/>
    </source>
</evidence>
<reference evidence="1" key="1">
    <citation type="submission" date="2023-04" db="EMBL/GenBank/DDBJ databases">
        <title>Draft Genome sequencing of Naganishia species isolated from polar environments using Oxford Nanopore Technology.</title>
        <authorList>
            <person name="Leo P."/>
            <person name="Venkateswaran K."/>
        </authorList>
    </citation>
    <scope>NUCLEOTIDE SEQUENCE</scope>
    <source>
        <strain evidence="1">MNA-CCFEE 5262</strain>
    </source>
</reference>
<evidence type="ECO:0000313" key="2">
    <source>
        <dbReference type="Proteomes" id="UP001230649"/>
    </source>
</evidence>
<protein>
    <submittedName>
        <fullName evidence="1">Uncharacterized protein</fullName>
    </submittedName>
</protein>
<accession>A0ACC2X0C1</accession>